<dbReference type="GO" id="GO:0030286">
    <property type="term" value="C:dynein complex"/>
    <property type="evidence" value="ECO:0007669"/>
    <property type="project" value="InterPro"/>
</dbReference>
<comment type="caution">
    <text evidence="3">The sequence shown here is derived from an EMBL/GenBank/DDBJ whole genome shotgun (WGS) entry which is preliminary data.</text>
</comment>
<feature type="region of interest" description="Disordered" evidence="1">
    <location>
        <begin position="1"/>
        <end position="23"/>
    </location>
</feature>
<dbReference type="SUPFAM" id="SSF52540">
    <property type="entry name" value="P-loop containing nucleoside triphosphate hydrolases"/>
    <property type="match status" value="1"/>
</dbReference>
<evidence type="ECO:0000313" key="3">
    <source>
        <dbReference type="EMBL" id="CAE8622044.1"/>
    </source>
</evidence>
<dbReference type="Gene3D" id="1.20.920.30">
    <property type="match status" value="1"/>
</dbReference>
<dbReference type="Pfam" id="PF17857">
    <property type="entry name" value="AAA_lid_1"/>
    <property type="match status" value="1"/>
</dbReference>
<reference evidence="3" key="1">
    <citation type="submission" date="2021-02" db="EMBL/GenBank/DDBJ databases">
        <authorList>
            <person name="Dougan E. K."/>
            <person name="Rhodes N."/>
            <person name="Thang M."/>
            <person name="Chan C."/>
        </authorList>
    </citation>
    <scope>NUCLEOTIDE SEQUENCE</scope>
</reference>
<dbReference type="Proteomes" id="UP000654075">
    <property type="component" value="Unassembled WGS sequence"/>
</dbReference>
<feature type="region of interest" description="Disordered" evidence="1">
    <location>
        <begin position="122"/>
        <end position="165"/>
    </location>
</feature>
<dbReference type="PANTHER" id="PTHR22878:SF68">
    <property type="entry name" value="DYNEIN HEAVY CHAIN 6, AXONEMAL-LIKE"/>
    <property type="match status" value="1"/>
</dbReference>
<dbReference type="PANTHER" id="PTHR22878">
    <property type="entry name" value="DYNEIN HEAVY CHAIN 6, AXONEMAL-LIKE-RELATED"/>
    <property type="match status" value="1"/>
</dbReference>
<dbReference type="InterPro" id="IPR041589">
    <property type="entry name" value="DNAH3_AAA_lid_1"/>
</dbReference>
<proteinExistence type="predicted"/>
<feature type="domain" description="Dynein heavy chain 3 AAA+ lid" evidence="2">
    <location>
        <begin position="624"/>
        <end position="705"/>
    </location>
</feature>
<dbReference type="InterPro" id="IPR026983">
    <property type="entry name" value="DHC"/>
</dbReference>
<accession>A0A813GHA5</accession>
<organism evidence="3 4">
    <name type="scientific">Polarella glacialis</name>
    <name type="common">Dinoflagellate</name>
    <dbReference type="NCBI Taxonomy" id="89957"/>
    <lineage>
        <taxon>Eukaryota</taxon>
        <taxon>Sar</taxon>
        <taxon>Alveolata</taxon>
        <taxon>Dinophyceae</taxon>
        <taxon>Suessiales</taxon>
        <taxon>Suessiaceae</taxon>
        <taxon>Polarella</taxon>
    </lineage>
</organism>
<evidence type="ECO:0000256" key="1">
    <source>
        <dbReference type="SAM" id="MobiDB-lite"/>
    </source>
</evidence>
<protein>
    <recommendedName>
        <fullName evidence="2">Dynein heavy chain 3 AAA+ lid domain-containing protein</fullName>
    </recommendedName>
</protein>
<dbReference type="Gene3D" id="3.40.50.300">
    <property type="entry name" value="P-loop containing nucleotide triphosphate hydrolases"/>
    <property type="match status" value="1"/>
</dbReference>
<gene>
    <name evidence="3" type="ORF">PGLA1383_LOCUS39554</name>
</gene>
<dbReference type="AlphaFoldDB" id="A0A813GHA5"/>
<feature type="compositionally biased region" description="Low complexity" evidence="1">
    <location>
        <begin position="77"/>
        <end position="92"/>
    </location>
</feature>
<dbReference type="GO" id="GO:0045505">
    <property type="term" value="F:dynein intermediate chain binding"/>
    <property type="evidence" value="ECO:0007669"/>
    <property type="project" value="InterPro"/>
</dbReference>
<dbReference type="InterPro" id="IPR027417">
    <property type="entry name" value="P-loop_NTPase"/>
</dbReference>
<dbReference type="GO" id="GO:0051959">
    <property type="term" value="F:dynein light intermediate chain binding"/>
    <property type="evidence" value="ECO:0007669"/>
    <property type="project" value="InterPro"/>
</dbReference>
<feature type="region of interest" description="Disordered" evidence="1">
    <location>
        <begin position="240"/>
        <end position="270"/>
    </location>
</feature>
<evidence type="ECO:0000259" key="2">
    <source>
        <dbReference type="Pfam" id="PF17857"/>
    </source>
</evidence>
<dbReference type="Pfam" id="PF12775">
    <property type="entry name" value="AAA_7"/>
    <property type="match status" value="1"/>
</dbReference>
<dbReference type="EMBL" id="CAJNNV010027881">
    <property type="protein sequence ID" value="CAE8622044.1"/>
    <property type="molecule type" value="Genomic_DNA"/>
</dbReference>
<feature type="compositionally biased region" description="Low complexity" evidence="1">
    <location>
        <begin position="130"/>
        <end position="145"/>
    </location>
</feature>
<evidence type="ECO:0000313" key="4">
    <source>
        <dbReference type="Proteomes" id="UP000654075"/>
    </source>
</evidence>
<name>A0A813GHA5_POLGL</name>
<keyword evidence="4" id="KW-1185">Reference proteome</keyword>
<sequence length="1154" mass="125239">MPRNKELSHSNGSGPSRGMASVNSGAASIGSWINQRMSEVTAMTDPHKLFWQPKEASAAVPGSVRGSKAPKAKGEKSALAAALRSRGGAPAPTSEAKQTSTADVGGEAADAAQVPALRLGQLGAKSNRIRSGAAQSSTSRSASAPAPAPGPAGPESGAAGGEGGQEVSLFSAWTPSGAEFVDQLQEFFGRGLAGATAPQRPAALAPGGSSGYGAVAEASLTSALALPSLQRRLDGWFSSFSPSSPSSAKRRTGCAPPRITSSLREVPPEAEGCPPRAELAFVWRGVEVVLLLVLYVENAQPVPRCVLVSQRLDGLLLGELEEEELEDDFGEESEDMGPPLFRFEGKAGGLAWEFPLSRIEKKDTELLLLQLLAEEAERKALGGRRLQNCRQHFKLLPKLEATFVPISDIVPEFVYDGSVPFFNILVPTEETTIQRLLVENLMHGGFHALFAGETGVGKSVGIQQFLNSAGENFAVSSANFSAQTSSGNVVDFCENQLERKRKNLLGAPAGKTMLIFVDDINLPMLEKYGAQPPIELLRQVIDQKGFYDRKKLFWKAVQDVQFIAACGPPGGGRMEVTPRFIRHFNMIWMASLPQVTMRRILTSILGGWLGVQAPDLQDLAVPIVSATVDIFFKIVTDLLPTPLKCHYTFNLRDPAKMVQGMLMVNVKTDLTDSESLTRLWLHETCRQFHDRLVKPEDRSWFNTTVAEQMNIHLGLKREVSRMSSSCGTDCDSWDLRLRQALDNSESVVGFLTNLARTSATPTATTTATTTAPSSDWLDALQANVECVDPESHLQQDALELAEDLGLLDMDEAQNAARVWWRQPVQCNESAVGAIRQEETSTPPAVQAAVLTRAGLRRKAFAVSALMSVQHPSASSLYICEMRRREPRVSPGGFTTSCSLRHCSDALGARLARWTAAWGRDDDGLFVGGPGGGKGLHVDQRPESNVGKNWRGHKLFALWPPGPEGEKALESCYGQVFSAPLTPLQVDALKRAKTVMLLRPGDVFLFNGALPHTALCISKDLGVTGYEGLLTLSPPHISQFIQVASSFAGSWRRVGEDWKEELVRNVQELRLLSAQESRASPTPDVETRQDLEDLQKHELPKLLEQAIAVLRKDRFCNELAWPGDAEAPGEQPLSLSRAEVAWFCLRRFLNKCCCC</sequence>
<dbReference type="OrthoDB" id="447753at2759"/>
<feature type="region of interest" description="Disordered" evidence="1">
    <location>
        <begin position="54"/>
        <end position="108"/>
    </location>
</feature>
<dbReference type="GO" id="GO:0007018">
    <property type="term" value="P:microtubule-based movement"/>
    <property type="evidence" value="ECO:0007669"/>
    <property type="project" value="InterPro"/>
</dbReference>